<dbReference type="InterPro" id="IPR029032">
    <property type="entry name" value="AhpD-like"/>
</dbReference>
<proteinExistence type="predicted"/>
<dbReference type="EMBL" id="FOFG01000011">
    <property type="protein sequence ID" value="SER08913.1"/>
    <property type="molecule type" value="Genomic_DNA"/>
</dbReference>
<dbReference type="RefSeq" id="WP_092497710.1">
    <property type="nucleotide sequence ID" value="NZ_FOFG01000011.1"/>
</dbReference>
<accession>A0A1H9LDA0</accession>
<dbReference type="Gene3D" id="1.20.1290.10">
    <property type="entry name" value="AhpD-like"/>
    <property type="match status" value="1"/>
</dbReference>
<protein>
    <submittedName>
        <fullName evidence="2">Alkylhydroperoxidase AhpD family core domain-containing protein</fullName>
    </submittedName>
</protein>
<dbReference type="Pfam" id="PF02627">
    <property type="entry name" value="CMD"/>
    <property type="match status" value="1"/>
</dbReference>
<dbReference type="AlphaFoldDB" id="A0A1H9LDA0"/>
<dbReference type="InterPro" id="IPR004675">
    <property type="entry name" value="AhpD_core"/>
</dbReference>
<dbReference type="OrthoDB" id="9801997at2"/>
<dbReference type="PANTHER" id="PTHR34846">
    <property type="entry name" value="4-CARBOXYMUCONOLACTONE DECARBOXYLASE FAMILY PROTEIN (AFU_ORTHOLOGUE AFUA_6G11590)"/>
    <property type="match status" value="1"/>
</dbReference>
<dbReference type="Proteomes" id="UP000199647">
    <property type="component" value="Unassembled WGS sequence"/>
</dbReference>
<dbReference type="PANTHER" id="PTHR34846:SF7">
    <property type="entry name" value="BLL7811 PROTEIN"/>
    <property type="match status" value="1"/>
</dbReference>
<evidence type="ECO:0000313" key="2">
    <source>
        <dbReference type="EMBL" id="SER08913.1"/>
    </source>
</evidence>
<organism evidence="2 3">
    <name type="scientific">Faunimonas pinastri</name>
    <dbReference type="NCBI Taxonomy" id="1855383"/>
    <lineage>
        <taxon>Bacteria</taxon>
        <taxon>Pseudomonadati</taxon>
        <taxon>Pseudomonadota</taxon>
        <taxon>Alphaproteobacteria</taxon>
        <taxon>Hyphomicrobiales</taxon>
        <taxon>Afifellaceae</taxon>
        <taxon>Faunimonas</taxon>
    </lineage>
</organism>
<dbReference type="InterPro" id="IPR003779">
    <property type="entry name" value="CMD-like"/>
</dbReference>
<dbReference type="SUPFAM" id="SSF69118">
    <property type="entry name" value="AhpD-like"/>
    <property type="match status" value="1"/>
</dbReference>
<evidence type="ECO:0000259" key="1">
    <source>
        <dbReference type="Pfam" id="PF02627"/>
    </source>
</evidence>
<evidence type="ECO:0000313" key="3">
    <source>
        <dbReference type="Proteomes" id="UP000199647"/>
    </source>
</evidence>
<name>A0A1H9LDA0_9HYPH</name>
<dbReference type="NCBIfam" id="TIGR00778">
    <property type="entry name" value="ahpD_dom"/>
    <property type="match status" value="1"/>
</dbReference>
<keyword evidence="2" id="KW-0575">Peroxidase</keyword>
<dbReference type="STRING" id="1855383.SAMN05216548_11143"/>
<keyword evidence="2" id="KW-0560">Oxidoreductase</keyword>
<feature type="domain" description="Carboxymuconolactone decarboxylase-like" evidence="1">
    <location>
        <begin position="20"/>
        <end position="98"/>
    </location>
</feature>
<dbReference type="GO" id="GO:0051920">
    <property type="term" value="F:peroxiredoxin activity"/>
    <property type="evidence" value="ECO:0007669"/>
    <property type="project" value="InterPro"/>
</dbReference>
<reference evidence="2 3" key="1">
    <citation type="submission" date="2016-10" db="EMBL/GenBank/DDBJ databases">
        <authorList>
            <person name="de Groot N.N."/>
        </authorList>
    </citation>
    <scope>NUCLEOTIDE SEQUENCE [LARGE SCALE GENOMIC DNA]</scope>
    <source>
        <strain evidence="2 3">A52C2</strain>
    </source>
</reference>
<gene>
    <name evidence="2" type="ORF">SAMN05216548_11143</name>
</gene>
<keyword evidence="3" id="KW-1185">Reference proteome</keyword>
<sequence length="154" mass="16334">MSHAANVDYETFASTAPGIEAGLLALGKAVDASGLEKQLTELVKLRVSQINGCAFCVQHHLNIARKIGVAAAKLDLLAAWRDAGLFSDREKAALEWAELLTALPSASPPEDAFGRLRLHVSEAEAIFLTAAIATINAWNRLGVGLRFAPVFPGS</sequence>